<keyword evidence="3" id="KW-0808">Transferase</keyword>
<dbReference type="AlphaFoldDB" id="A0A238ZY15"/>
<dbReference type="Gene3D" id="3.40.50.150">
    <property type="entry name" value="Vaccinia Virus protein VP39"/>
    <property type="match status" value="1"/>
</dbReference>
<evidence type="ECO:0000313" key="4">
    <source>
        <dbReference type="Proteomes" id="UP000198324"/>
    </source>
</evidence>
<evidence type="ECO:0000259" key="2">
    <source>
        <dbReference type="Pfam" id="PF08484"/>
    </source>
</evidence>
<dbReference type="PANTHER" id="PTHR43861:SF5">
    <property type="entry name" value="BLL5978 PROTEIN"/>
    <property type="match status" value="1"/>
</dbReference>
<dbReference type="InterPro" id="IPR029063">
    <property type="entry name" value="SAM-dependent_MTases_sf"/>
</dbReference>
<dbReference type="Pfam" id="PF13489">
    <property type="entry name" value="Methyltransf_23"/>
    <property type="match status" value="1"/>
</dbReference>
<dbReference type="InterPro" id="IPR013691">
    <property type="entry name" value="MeTrfase_14"/>
</dbReference>
<dbReference type="Gene3D" id="6.20.50.110">
    <property type="entry name" value="Methyltransferase, zinc-binding domain"/>
    <property type="match status" value="1"/>
</dbReference>
<dbReference type="Pfam" id="PF08484">
    <property type="entry name" value="Methyltransf_14"/>
    <property type="match status" value="1"/>
</dbReference>
<dbReference type="OrthoDB" id="9815644at2"/>
<keyword evidence="3" id="KW-0489">Methyltransferase</keyword>
<evidence type="ECO:0000313" key="3">
    <source>
        <dbReference type="EMBL" id="SNR87543.1"/>
    </source>
</evidence>
<gene>
    <name evidence="3" type="ORF">SAMN04488503_1657</name>
</gene>
<keyword evidence="4" id="KW-1185">Reference proteome</keyword>
<dbReference type="Proteomes" id="UP000198324">
    <property type="component" value="Unassembled WGS sequence"/>
</dbReference>
<dbReference type="Gene3D" id="3.40.50.720">
    <property type="entry name" value="NAD(P)-binding Rossmann-like Domain"/>
    <property type="match status" value="1"/>
</dbReference>
<dbReference type="PANTHER" id="PTHR43861">
    <property type="entry name" value="TRANS-ACONITATE 2-METHYLTRANSFERASE-RELATED"/>
    <property type="match status" value="1"/>
</dbReference>
<reference evidence="3 4" key="1">
    <citation type="submission" date="2017-06" db="EMBL/GenBank/DDBJ databases">
        <authorList>
            <person name="Kim H.J."/>
            <person name="Triplett B.A."/>
        </authorList>
    </citation>
    <scope>NUCLEOTIDE SEQUENCE [LARGE SCALE GENOMIC DNA]</scope>
    <source>
        <strain evidence="3 4">DSM 13116</strain>
    </source>
</reference>
<dbReference type="InterPro" id="IPR013630">
    <property type="entry name" value="Methyltransf_Zn-bd_dom_put"/>
</dbReference>
<accession>A0A238ZY15</accession>
<dbReference type="GO" id="GO:0032259">
    <property type="term" value="P:methylation"/>
    <property type="evidence" value="ECO:0007669"/>
    <property type="project" value="UniProtKB-KW"/>
</dbReference>
<dbReference type="InterPro" id="IPR038576">
    <property type="entry name" value="Methyltransf_Zn-bd_dom_put_sf"/>
</dbReference>
<name>A0A238ZY15_9BACT</name>
<dbReference type="SUPFAM" id="SSF53335">
    <property type="entry name" value="S-adenosyl-L-methionine-dependent methyltransferases"/>
    <property type="match status" value="1"/>
</dbReference>
<dbReference type="GO" id="GO:0008168">
    <property type="term" value="F:methyltransferase activity"/>
    <property type="evidence" value="ECO:0007669"/>
    <property type="project" value="UniProtKB-KW"/>
</dbReference>
<protein>
    <submittedName>
        <fullName evidence="3">Methyltransferase domain-containing protein</fullName>
    </submittedName>
</protein>
<organism evidence="3 4">
    <name type="scientific">Humidesulfovibrio mexicanus</name>
    <dbReference type="NCBI Taxonomy" id="147047"/>
    <lineage>
        <taxon>Bacteria</taxon>
        <taxon>Pseudomonadati</taxon>
        <taxon>Thermodesulfobacteriota</taxon>
        <taxon>Desulfovibrionia</taxon>
        <taxon>Desulfovibrionales</taxon>
        <taxon>Desulfovibrionaceae</taxon>
        <taxon>Humidesulfovibrio</taxon>
    </lineage>
</organism>
<dbReference type="Gene3D" id="6.10.250.3100">
    <property type="match status" value="1"/>
</dbReference>
<evidence type="ECO:0000259" key="1">
    <source>
        <dbReference type="Pfam" id="PF08421"/>
    </source>
</evidence>
<feature type="domain" description="Methyltransferase putative zinc binding" evidence="1">
    <location>
        <begin position="3"/>
        <end position="64"/>
    </location>
</feature>
<sequence>MHCRFCNTPLSQVFLDLGAAPASNSFLKPGDLNAPETYYPLKLFVCPECFLVQVDEVKSSADIFSSEYVYFSSYSSTWLAHAKAYVEATLPRLGLGPDSLVMEVASNDGYLLQYVRQAGTPALGIEPTACTARAAREKGVETIEAFFGVALAERLAAEGRQADLIVGNNVLAHVPDINDFVGGLRIALKPGGLVNMEFPHLYRLVESAQFDTVYHEHFSYLSLSTVRRIFAAQGLRVFDCEELPTHGGSLRIHARAEDDPKAQDTPRLSALLDMERAAGMLGPAYYQGFQDRVERIKAELLGFLAEQTLARKKVAAYGAAAKGNTLLNFCGVKAGQVAFVCDASPHKQGLFLPGSRIPVLHPEAIGRERPDYVLILPWNIKNEIMEKLAFIRQWGGRFVTPIPSPEVL</sequence>
<feature type="domain" description="C-methyltransferase" evidence="2">
    <location>
        <begin position="244"/>
        <end position="403"/>
    </location>
</feature>
<dbReference type="EMBL" id="FZOC01000003">
    <property type="protein sequence ID" value="SNR87543.1"/>
    <property type="molecule type" value="Genomic_DNA"/>
</dbReference>
<dbReference type="Pfam" id="PF08421">
    <property type="entry name" value="Methyltransf_13"/>
    <property type="match status" value="1"/>
</dbReference>
<proteinExistence type="predicted"/>